<dbReference type="SUPFAM" id="SSF51726">
    <property type="entry name" value="UROD/MetE-like"/>
    <property type="match status" value="1"/>
</dbReference>
<proteinExistence type="predicted"/>
<dbReference type="PANTHER" id="PTHR47099">
    <property type="entry name" value="METHYLCOBAMIDE:COM METHYLTRANSFERASE MTBA"/>
    <property type="match status" value="1"/>
</dbReference>
<dbReference type="EMBL" id="JANGAC010000009">
    <property type="protein sequence ID" value="MCQ4923902.1"/>
    <property type="molecule type" value="Genomic_DNA"/>
</dbReference>
<name>A0ABT1SC19_9FIRM</name>
<accession>A0ABT1SC19</accession>
<comment type="caution">
    <text evidence="2">The sequence shown here is derived from an EMBL/GenBank/DDBJ whole genome shotgun (WGS) entry which is preliminary data.</text>
</comment>
<dbReference type="RefSeq" id="WP_256311758.1">
    <property type="nucleotide sequence ID" value="NZ_JANGAC010000009.1"/>
</dbReference>
<dbReference type="InterPro" id="IPR038071">
    <property type="entry name" value="UROD/MetE-like_sf"/>
</dbReference>
<organism evidence="2 3">
    <name type="scientific">Tissierella carlieri</name>
    <dbReference type="NCBI Taxonomy" id="689904"/>
    <lineage>
        <taxon>Bacteria</taxon>
        <taxon>Bacillati</taxon>
        <taxon>Bacillota</taxon>
        <taxon>Tissierellia</taxon>
        <taxon>Tissierellales</taxon>
        <taxon>Tissierellaceae</taxon>
        <taxon>Tissierella</taxon>
    </lineage>
</organism>
<reference evidence="2 3" key="1">
    <citation type="submission" date="2022-06" db="EMBL/GenBank/DDBJ databases">
        <title>Isolation of gut microbiota from human fecal samples.</title>
        <authorList>
            <person name="Pamer E.G."/>
            <person name="Barat B."/>
            <person name="Waligurski E."/>
            <person name="Medina S."/>
            <person name="Paddock L."/>
            <person name="Mostad J."/>
        </authorList>
    </citation>
    <scope>NUCLEOTIDE SEQUENCE [LARGE SCALE GENOMIC DNA]</scope>
    <source>
        <strain evidence="2 3">DFI.7.95</strain>
    </source>
</reference>
<feature type="domain" description="Uroporphyrinogen decarboxylase (URO-D)" evidence="1">
    <location>
        <begin position="26"/>
        <end position="250"/>
    </location>
</feature>
<evidence type="ECO:0000313" key="3">
    <source>
        <dbReference type="Proteomes" id="UP001524478"/>
    </source>
</evidence>
<evidence type="ECO:0000259" key="1">
    <source>
        <dbReference type="Pfam" id="PF01208"/>
    </source>
</evidence>
<sequence length="286" mass="32493">MIAANIFKCVGKEIEIIPDNILEELNISYEESNKNASEMVILAKALKKYKNKKYCKLPFCHTVEAEAFGSTVIFDQKVGNRIGEYKVDDINLVEDILEIDLNNGRIAEVLKAISILKENEENVILDITGPFSIATSIMDSQLFYRTIRKDREKINRLLEIVENSLVKLILEGIKQNVDVISFADPTGTIDIVGPKIYKEVSGKSTYNILKRVEEQLGKSVIHLCGKTSTSLEVIGLLESEKIKVEGCNYFDMVKKIKEQRKDVNFIGHWCLKLDKFNNEIINCKIK</sequence>
<protein>
    <recommendedName>
        <fullName evidence="1">Uroporphyrinogen decarboxylase (URO-D) domain-containing protein</fullName>
    </recommendedName>
</protein>
<dbReference type="Pfam" id="PF01208">
    <property type="entry name" value="URO-D"/>
    <property type="match status" value="1"/>
</dbReference>
<dbReference type="InterPro" id="IPR052024">
    <property type="entry name" value="Methanogen_methyltrans"/>
</dbReference>
<dbReference type="Proteomes" id="UP001524478">
    <property type="component" value="Unassembled WGS sequence"/>
</dbReference>
<dbReference type="PANTHER" id="PTHR47099:SF1">
    <property type="entry name" value="METHYLCOBAMIDE:COM METHYLTRANSFERASE MTBA"/>
    <property type="match status" value="1"/>
</dbReference>
<gene>
    <name evidence="2" type="ORF">NE686_12445</name>
</gene>
<keyword evidence="3" id="KW-1185">Reference proteome</keyword>
<dbReference type="InterPro" id="IPR000257">
    <property type="entry name" value="Uroporphyrinogen_deCOase"/>
</dbReference>
<dbReference type="Gene3D" id="3.20.20.210">
    <property type="match status" value="1"/>
</dbReference>
<evidence type="ECO:0000313" key="2">
    <source>
        <dbReference type="EMBL" id="MCQ4923902.1"/>
    </source>
</evidence>